<keyword evidence="1" id="KW-0175">Coiled coil</keyword>
<dbReference type="SUPFAM" id="SSF140500">
    <property type="entry name" value="BAS1536-like"/>
    <property type="match status" value="1"/>
</dbReference>
<dbReference type="AlphaFoldDB" id="A0A4Z0H2X0"/>
<reference evidence="2 3" key="1">
    <citation type="journal article" date="2003" name="Int. J. Syst. Evol. Microbiol.">
        <title>Halobacillus salinus sp. nov., isolated from a salt lake on the coast of the East Sea in Korea.</title>
        <authorList>
            <person name="Yoon J.H."/>
            <person name="Kang K.H."/>
            <person name="Park Y.H."/>
        </authorList>
    </citation>
    <scope>NUCLEOTIDE SEQUENCE [LARGE SCALE GENOMIC DNA]</scope>
    <source>
        <strain evidence="2 3">HSL-3</strain>
    </source>
</reference>
<dbReference type="EMBL" id="SRJC01000001">
    <property type="protein sequence ID" value="TGB04420.1"/>
    <property type="molecule type" value="Genomic_DNA"/>
</dbReference>
<dbReference type="InterPro" id="IPR018540">
    <property type="entry name" value="Spo0E-like"/>
</dbReference>
<proteinExistence type="predicted"/>
<dbReference type="GO" id="GO:0046983">
    <property type="term" value="F:protein dimerization activity"/>
    <property type="evidence" value="ECO:0007669"/>
    <property type="project" value="InterPro"/>
</dbReference>
<protein>
    <submittedName>
        <fullName evidence="2">Aspartyl-phosphate phosphatase Spo0E family protein</fullName>
    </submittedName>
</protein>
<sequence>MIAELRLEEEIEDLRSEMYHALEQEDRYEKILRISQKLDRALNELEKIEKC</sequence>
<dbReference type="RefSeq" id="WP_079479839.1">
    <property type="nucleotide sequence ID" value="NZ_FVYZ01000004.1"/>
</dbReference>
<accession>A0A4Z0H2X0</accession>
<dbReference type="Proteomes" id="UP000297982">
    <property type="component" value="Unassembled WGS sequence"/>
</dbReference>
<dbReference type="Pfam" id="PF09388">
    <property type="entry name" value="SpoOE-like"/>
    <property type="match status" value="1"/>
</dbReference>
<gene>
    <name evidence="2" type="ORF">E4663_05340</name>
</gene>
<organism evidence="2 3">
    <name type="scientific">Halobacillus salinus</name>
    <dbReference type="NCBI Taxonomy" id="192814"/>
    <lineage>
        <taxon>Bacteria</taxon>
        <taxon>Bacillati</taxon>
        <taxon>Bacillota</taxon>
        <taxon>Bacilli</taxon>
        <taxon>Bacillales</taxon>
        <taxon>Bacillaceae</taxon>
        <taxon>Halobacillus</taxon>
    </lineage>
</organism>
<name>A0A4Z0H2X0_9BACI</name>
<dbReference type="InterPro" id="IPR037208">
    <property type="entry name" value="Spo0E-like_sf"/>
</dbReference>
<feature type="coiled-coil region" evidence="1">
    <location>
        <begin position="4"/>
        <end position="51"/>
    </location>
</feature>
<dbReference type="GO" id="GO:0043937">
    <property type="term" value="P:regulation of sporulation"/>
    <property type="evidence" value="ECO:0007669"/>
    <property type="project" value="InterPro"/>
</dbReference>
<dbReference type="InterPro" id="IPR036638">
    <property type="entry name" value="HLH_DNA-bd_sf"/>
</dbReference>
<keyword evidence="3" id="KW-1185">Reference proteome</keyword>
<dbReference type="Gene3D" id="4.10.280.10">
    <property type="entry name" value="Helix-loop-helix DNA-binding domain"/>
    <property type="match status" value="1"/>
</dbReference>
<evidence type="ECO:0000256" key="1">
    <source>
        <dbReference type="SAM" id="Coils"/>
    </source>
</evidence>
<comment type="caution">
    <text evidence="2">The sequence shown here is derived from an EMBL/GenBank/DDBJ whole genome shotgun (WGS) entry which is preliminary data.</text>
</comment>
<dbReference type="STRING" id="192814.GCA_900166575_01471"/>
<evidence type="ECO:0000313" key="2">
    <source>
        <dbReference type="EMBL" id="TGB04420.1"/>
    </source>
</evidence>
<evidence type="ECO:0000313" key="3">
    <source>
        <dbReference type="Proteomes" id="UP000297982"/>
    </source>
</evidence>